<proteinExistence type="predicted"/>
<keyword evidence="1" id="KW-0472">Membrane</keyword>
<accession>A0A1J5TTR8</accession>
<name>A0A1J5TTR8_9ZZZZ</name>
<evidence type="ECO:0000313" key="2">
    <source>
        <dbReference type="EMBL" id="OIR19664.1"/>
    </source>
</evidence>
<comment type="caution">
    <text evidence="2">The sequence shown here is derived from an EMBL/GenBank/DDBJ whole genome shotgun (WGS) entry which is preliminary data.</text>
</comment>
<keyword evidence="1" id="KW-0812">Transmembrane</keyword>
<feature type="transmembrane region" description="Helical" evidence="1">
    <location>
        <begin position="7"/>
        <end position="26"/>
    </location>
</feature>
<dbReference type="AlphaFoldDB" id="A0A1J5TTR8"/>
<gene>
    <name evidence="2" type="ORF">GALL_05460</name>
</gene>
<feature type="transmembrane region" description="Helical" evidence="1">
    <location>
        <begin position="32"/>
        <end position="50"/>
    </location>
</feature>
<dbReference type="EMBL" id="MLJW01000001">
    <property type="protein sequence ID" value="OIR19664.1"/>
    <property type="molecule type" value="Genomic_DNA"/>
</dbReference>
<reference evidence="2" key="1">
    <citation type="submission" date="2016-10" db="EMBL/GenBank/DDBJ databases">
        <title>Sequence of Gallionella enrichment culture.</title>
        <authorList>
            <person name="Poehlein A."/>
            <person name="Muehling M."/>
            <person name="Daniel R."/>
        </authorList>
    </citation>
    <scope>NUCLEOTIDE SEQUENCE</scope>
</reference>
<keyword evidence="1" id="KW-1133">Transmembrane helix</keyword>
<evidence type="ECO:0000256" key="1">
    <source>
        <dbReference type="SAM" id="Phobius"/>
    </source>
</evidence>
<protein>
    <submittedName>
        <fullName evidence="2">Uncharacterized protein</fullName>
    </submittedName>
</protein>
<organism evidence="2">
    <name type="scientific">mine drainage metagenome</name>
    <dbReference type="NCBI Taxonomy" id="410659"/>
    <lineage>
        <taxon>unclassified sequences</taxon>
        <taxon>metagenomes</taxon>
        <taxon>ecological metagenomes</taxon>
    </lineage>
</organism>
<sequence length="61" mass="6378">MDSKIRTLIIAIIASVALWLLGGFVFGKSIGMIFVIVGITLVGLAAGSIMDSPEPTQKKTS</sequence>